<dbReference type="InterPro" id="IPR009056">
    <property type="entry name" value="Cyt_c-like_dom"/>
</dbReference>
<dbReference type="PANTHER" id="PTHR35008">
    <property type="entry name" value="BLL4482 PROTEIN-RELATED"/>
    <property type="match status" value="1"/>
</dbReference>
<reference evidence="1 2" key="1">
    <citation type="submission" date="2015-12" db="EMBL/GenBank/DDBJ databases">
        <title>Genome sequence of Mucilaginibacter gotjawali.</title>
        <authorList>
            <person name="Lee J.S."/>
            <person name="Lee K.C."/>
            <person name="Kim K.K."/>
            <person name="Lee B.W."/>
        </authorList>
    </citation>
    <scope>NUCLEOTIDE SEQUENCE [LARGE SCALE GENOMIC DNA]</scope>
    <source>
        <strain evidence="1 2">SA3-7</strain>
    </source>
</reference>
<dbReference type="PANTHER" id="PTHR35008:SF4">
    <property type="entry name" value="BLL4482 PROTEIN"/>
    <property type="match status" value="1"/>
</dbReference>
<dbReference type="OrthoDB" id="9811395at2"/>
<evidence type="ECO:0000313" key="1">
    <source>
        <dbReference type="EMBL" id="BAU54686.1"/>
    </source>
</evidence>
<dbReference type="InterPro" id="IPR036909">
    <property type="entry name" value="Cyt_c-like_dom_sf"/>
</dbReference>
<dbReference type="GO" id="GO:0020037">
    <property type="term" value="F:heme binding"/>
    <property type="evidence" value="ECO:0007669"/>
    <property type="project" value="InterPro"/>
</dbReference>
<accession>A0A120MZ30</accession>
<dbReference type="GO" id="GO:0009055">
    <property type="term" value="F:electron transfer activity"/>
    <property type="evidence" value="ECO:0007669"/>
    <property type="project" value="InterPro"/>
</dbReference>
<dbReference type="PROSITE" id="PS51257">
    <property type="entry name" value="PROKAR_LIPOPROTEIN"/>
    <property type="match status" value="1"/>
</dbReference>
<dbReference type="Proteomes" id="UP000218263">
    <property type="component" value="Chromosome"/>
</dbReference>
<protein>
    <submittedName>
        <fullName evidence="1">Uncharacterized protein</fullName>
    </submittedName>
</protein>
<dbReference type="PROSITE" id="PS51007">
    <property type="entry name" value="CYTC"/>
    <property type="match status" value="1"/>
</dbReference>
<dbReference type="KEGG" id="mgot:MgSA37_02864"/>
<dbReference type="SUPFAM" id="SSF46626">
    <property type="entry name" value="Cytochrome c"/>
    <property type="match status" value="1"/>
</dbReference>
<dbReference type="AlphaFoldDB" id="A0A120MZ30"/>
<organism evidence="1 2">
    <name type="scientific">Mucilaginibacter gotjawali</name>
    <dbReference type="NCBI Taxonomy" id="1550579"/>
    <lineage>
        <taxon>Bacteria</taxon>
        <taxon>Pseudomonadati</taxon>
        <taxon>Bacteroidota</taxon>
        <taxon>Sphingobacteriia</taxon>
        <taxon>Sphingobacteriales</taxon>
        <taxon>Sphingobacteriaceae</taxon>
        <taxon>Mucilaginibacter</taxon>
    </lineage>
</organism>
<dbReference type="Gene3D" id="1.10.760.10">
    <property type="entry name" value="Cytochrome c-like domain"/>
    <property type="match status" value="1"/>
</dbReference>
<dbReference type="Pfam" id="PF00034">
    <property type="entry name" value="Cytochrom_C"/>
    <property type="match status" value="1"/>
</dbReference>
<name>A0A120MZ30_9SPHI</name>
<keyword evidence="2" id="KW-1185">Reference proteome</keyword>
<gene>
    <name evidence="1" type="ORF">MgSA37_02864</name>
</gene>
<proteinExistence type="predicted"/>
<dbReference type="InterPro" id="IPR051459">
    <property type="entry name" value="Cytochrome_c-type_DH"/>
</dbReference>
<dbReference type="RefSeq" id="WP_096352719.1">
    <property type="nucleotide sequence ID" value="NZ_AP017313.1"/>
</dbReference>
<evidence type="ECO:0000313" key="2">
    <source>
        <dbReference type="Proteomes" id="UP000218263"/>
    </source>
</evidence>
<sequence>MKFKVIIGVLCLLFILAVSCQSPQSIEFARYYSSGSLLYQSHCQNCHGAKGEGLNALIPPLTDTVFIKNNIHQLPCLVKNGLRGKLTIDKRDFTEKMPPNDLAPIEIANVLTYVANSFGNKRGTIDVAQVGTDLSNCK</sequence>
<dbReference type="GO" id="GO:0046872">
    <property type="term" value="F:metal ion binding"/>
    <property type="evidence" value="ECO:0007669"/>
    <property type="project" value="UniProtKB-KW"/>
</dbReference>
<dbReference type="EMBL" id="AP017313">
    <property type="protein sequence ID" value="BAU54686.1"/>
    <property type="molecule type" value="Genomic_DNA"/>
</dbReference>